<evidence type="ECO:0000256" key="1">
    <source>
        <dbReference type="SAM" id="MobiDB-lite"/>
    </source>
</evidence>
<accession>A0AAE1ANF3</accession>
<name>A0AAE1ANF3_9GAST</name>
<gene>
    <name evidence="2" type="ORF">RRG08_053262</name>
</gene>
<evidence type="ECO:0000313" key="2">
    <source>
        <dbReference type="EMBL" id="KAK3790939.1"/>
    </source>
</evidence>
<feature type="region of interest" description="Disordered" evidence="1">
    <location>
        <begin position="1"/>
        <end position="23"/>
    </location>
</feature>
<evidence type="ECO:0000313" key="3">
    <source>
        <dbReference type="Proteomes" id="UP001283361"/>
    </source>
</evidence>
<dbReference type="EMBL" id="JAWDGP010001500">
    <property type="protein sequence ID" value="KAK3790939.1"/>
    <property type="molecule type" value="Genomic_DNA"/>
</dbReference>
<organism evidence="2 3">
    <name type="scientific">Elysia crispata</name>
    <name type="common">lettuce slug</name>
    <dbReference type="NCBI Taxonomy" id="231223"/>
    <lineage>
        <taxon>Eukaryota</taxon>
        <taxon>Metazoa</taxon>
        <taxon>Spiralia</taxon>
        <taxon>Lophotrochozoa</taxon>
        <taxon>Mollusca</taxon>
        <taxon>Gastropoda</taxon>
        <taxon>Heterobranchia</taxon>
        <taxon>Euthyneura</taxon>
        <taxon>Panpulmonata</taxon>
        <taxon>Sacoglossa</taxon>
        <taxon>Placobranchoidea</taxon>
        <taxon>Plakobranchidae</taxon>
        <taxon>Elysia</taxon>
    </lineage>
</organism>
<reference evidence="2" key="1">
    <citation type="journal article" date="2023" name="G3 (Bethesda)">
        <title>A reference genome for the long-term kleptoplast-retaining sea slug Elysia crispata morphotype clarki.</title>
        <authorList>
            <person name="Eastman K.E."/>
            <person name="Pendleton A.L."/>
            <person name="Shaikh M.A."/>
            <person name="Suttiyut T."/>
            <person name="Ogas R."/>
            <person name="Tomko P."/>
            <person name="Gavelis G."/>
            <person name="Widhalm J.R."/>
            <person name="Wisecaver J.H."/>
        </authorList>
    </citation>
    <scope>NUCLEOTIDE SEQUENCE</scope>
    <source>
        <strain evidence="2">ECLA1</strain>
    </source>
</reference>
<proteinExistence type="predicted"/>
<dbReference type="AlphaFoldDB" id="A0AAE1ANF3"/>
<comment type="caution">
    <text evidence="2">The sequence shown here is derived from an EMBL/GenBank/DDBJ whole genome shotgun (WGS) entry which is preliminary data.</text>
</comment>
<keyword evidence="3" id="KW-1185">Reference proteome</keyword>
<protein>
    <submittedName>
        <fullName evidence="2">Uncharacterized protein</fullName>
    </submittedName>
</protein>
<sequence length="135" mass="15172">MLGMLSAPRESKTASGLSRQKVPRPDSRSELVIDWRFYRALTRVEILPAYPRNSRVHSTIQGVQSELTVTWNFLLGVVRAWRLPTWAVDASRSVDGGEREMAALSEWNTAEVGGQDVRTFVLVVERPEIQLYSGG</sequence>
<dbReference type="Proteomes" id="UP001283361">
    <property type="component" value="Unassembled WGS sequence"/>
</dbReference>